<protein>
    <recommendedName>
        <fullName evidence="8">Major facilitator superfamily (MFS) profile domain-containing protein</fullName>
    </recommendedName>
</protein>
<feature type="transmembrane region" description="Helical" evidence="7">
    <location>
        <begin position="48"/>
        <end position="71"/>
    </location>
</feature>
<dbReference type="SUPFAM" id="SSF103473">
    <property type="entry name" value="MFS general substrate transporter"/>
    <property type="match status" value="1"/>
</dbReference>
<dbReference type="AlphaFoldDB" id="A0A3Q3J1Q2"/>
<comment type="similarity">
    <text evidence="2">Belongs to the major facilitator superfamily. Sugar transporter (TC 2.A.1.1) family.</text>
</comment>
<dbReference type="InterPro" id="IPR036259">
    <property type="entry name" value="MFS_trans_sf"/>
</dbReference>
<evidence type="ECO:0000256" key="2">
    <source>
        <dbReference type="ARBA" id="ARBA00010992"/>
    </source>
</evidence>
<dbReference type="InterPro" id="IPR005829">
    <property type="entry name" value="Sugar_transporter_CS"/>
</dbReference>
<evidence type="ECO:0000256" key="1">
    <source>
        <dbReference type="ARBA" id="ARBA00004141"/>
    </source>
</evidence>
<reference evidence="9" key="2">
    <citation type="submission" date="2025-09" db="UniProtKB">
        <authorList>
            <consortium name="Ensembl"/>
        </authorList>
    </citation>
    <scope>IDENTIFICATION</scope>
</reference>
<feature type="transmembrane region" description="Helical" evidence="7">
    <location>
        <begin position="171"/>
        <end position="190"/>
    </location>
</feature>
<evidence type="ECO:0000256" key="5">
    <source>
        <dbReference type="ARBA" id="ARBA00022989"/>
    </source>
</evidence>
<name>A0A3Q3J1Q2_MONAL</name>
<evidence type="ECO:0000256" key="4">
    <source>
        <dbReference type="ARBA" id="ARBA00022692"/>
    </source>
</evidence>
<dbReference type="Ensembl" id="ENSMALT00000010633.1">
    <property type="protein sequence ID" value="ENSMALP00000010410.1"/>
    <property type="gene ID" value="ENSMALG00000007405.1"/>
</dbReference>
<dbReference type="PANTHER" id="PTHR48020">
    <property type="entry name" value="PROTON MYO-INOSITOL COTRANSPORTER"/>
    <property type="match status" value="1"/>
</dbReference>
<dbReference type="InterPro" id="IPR020846">
    <property type="entry name" value="MFS_dom"/>
</dbReference>
<dbReference type="GO" id="GO:0005366">
    <property type="term" value="F:myo-inositol:proton symporter activity"/>
    <property type="evidence" value="ECO:0007669"/>
    <property type="project" value="TreeGrafter"/>
</dbReference>
<evidence type="ECO:0000313" key="9">
    <source>
        <dbReference type="Ensembl" id="ENSMALP00000010410.1"/>
    </source>
</evidence>
<dbReference type="InterPro" id="IPR003663">
    <property type="entry name" value="Sugar/inositol_transpt"/>
</dbReference>
<dbReference type="Pfam" id="PF00083">
    <property type="entry name" value="Sugar_tr"/>
    <property type="match status" value="2"/>
</dbReference>
<keyword evidence="6 7" id="KW-0472">Membrane</keyword>
<feature type="transmembrane region" description="Helical" evidence="7">
    <location>
        <begin position="237"/>
        <end position="258"/>
    </location>
</feature>
<dbReference type="InterPro" id="IPR005828">
    <property type="entry name" value="MFS_sugar_transport-like"/>
</dbReference>
<dbReference type="Proteomes" id="UP000261600">
    <property type="component" value="Unplaced"/>
</dbReference>
<keyword evidence="5 7" id="KW-1133">Transmembrane helix</keyword>
<feature type="domain" description="Major facilitator superfamily (MFS) profile" evidence="8">
    <location>
        <begin position="1"/>
        <end position="262"/>
    </location>
</feature>
<dbReference type="PANTHER" id="PTHR48020:SF12">
    <property type="entry name" value="PROTON MYO-INOSITOL COTRANSPORTER"/>
    <property type="match status" value="1"/>
</dbReference>
<evidence type="ECO:0000256" key="7">
    <source>
        <dbReference type="SAM" id="Phobius"/>
    </source>
</evidence>
<dbReference type="GO" id="GO:0016324">
    <property type="term" value="C:apical plasma membrane"/>
    <property type="evidence" value="ECO:0007669"/>
    <property type="project" value="TreeGrafter"/>
</dbReference>
<dbReference type="PROSITE" id="PS00216">
    <property type="entry name" value="SUGAR_TRANSPORT_1"/>
    <property type="match status" value="1"/>
</dbReference>
<dbReference type="InterPro" id="IPR050814">
    <property type="entry name" value="Myo-inositol_Transporter"/>
</dbReference>
<proteinExistence type="inferred from homology"/>
<dbReference type="Gene3D" id="1.20.1250.20">
    <property type="entry name" value="MFS general substrate transporter like domains"/>
    <property type="match status" value="2"/>
</dbReference>
<dbReference type="PROSITE" id="PS50850">
    <property type="entry name" value="MFS"/>
    <property type="match status" value="1"/>
</dbReference>
<dbReference type="PRINTS" id="PR00171">
    <property type="entry name" value="SUGRTRNSPORT"/>
</dbReference>
<feature type="transmembrane region" description="Helical" evidence="7">
    <location>
        <begin position="12"/>
        <end position="33"/>
    </location>
</feature>
<dbReference type="STRING" id="43700.ENSMALP00000010410"/>
<evidence type="ECO:0000313" key="10">
    <source>
        <dbReference type="Proteomes" id="UP000261600"/>
    </source>
</evidence>
<keyword evidence="3" id="KW-0813">Transport</keyword>
<keyword evidence="10" id="KW-1185">Reference proteome</keyword>
<evidence type="ECO:0000256" key="6">
    <source>
        <dbReference type="ARBA" id="ARBA00023136"/>
    </source>
</evidence>
<keyword evidence="4 7" id="KW-0812">Transmembrane</keyword>
<evidence type="ECO:0000256" key="3">
    <source>
        <dbReference type="ARBA" id="ARBA00022448"/>
    </source>
</evidence>
<organism evidence="9 10">
    <name type="scientific">Monopterus albus</name>
    <name type="common">Swamp eel</name>
    <dbReference type="NCBI Taxonomy" id="43700"/>
    <lineage>
        <taxon>Eukaryota</taxon>
        <taxon>Metazoa</taxon>
        <taxon>Chordata</taxon>
        <taxon>Craniata</taxon>
        <taxon>Vertebrata</taxon>
        <taxon>Euteleostomi</taxon>
        <taxon>Actinopterygii</taxon>
        <taxon>Neopterygii</taxon>
        <taxon>Teleostei</taxon>
        <taxon>Neoteleostei</taxon>
        <taxon>Acanthomorphata</taxon>
        <taxon>Anabantaria</taxon>
        <taxon>Synbranchiformes</taxon>
        <taxon>Synbranchidae</taxon>
        <taxon>Monopterus</taxon>
    </lineage>
</organism>
<comment type="subcellular location">
    <subcellularLocation>
        <location evidence="1">Membrane</location>
        <topology evidence="1">Multi-pass membrane protein</topology>
    </subcellularLocation>
</comment>
<reference evidence="9" key="1">
    <citation type="submission" date="2025-08" db="UniProtKB">
        <authorList>
            <consortium name="Ensembl"/>
        </authorList>
    </citation>
    <scope>IDENTIFICATION</scope>
</reference>
<sequence>WRMLTYPPTQRALLVGCGLQMLQQLSGINIVYYSATILQMSGVRDDRLAIWLAGLATLTNFLFTLLGVWLVERVGRRKLTLGTCLSLSLLAIGFLMSAQHSPPVTFHPLEPTLANSTCSKYLCESCMLDPGCGFCYRENSSALLTSSCVPVNKASNERAAWGAYNYCPTSYSWLVLLGLVLYLAAFAPMGPMPWTINSEIYPLWARSTGNACAAGVNWTFNILVSLTFLHLAQYFTYYAFFLYSSLALLGFIFIFGCLPETKGRRLEEIEALFENQLCSCGASDSDEGRQVEYIRVKGSNYHLSDNDASDVD</sequence>
<accession>A0A3Q3J1Q2</accession>
<evidence type="ECO:0000259" key="8">
    <source>
        <dbReference type="PROSITE" id="PS50850"/>
    </source>
</evidence>